<name>A0A0C3DHI2_9AGAM</name>
<dbReference type="InParanoid" id="A0A0C3DHI2"/>
<evidence type="ECO:0000256" key="1">
    <source>
        <dbReference type="SAM" id="MobiDB-lite"/>
    </source>
</evidence>
<keyword evidence="3" id="KW-1185">Reference proteome</keyword>
<sequence length="94" mass="10330">MSASAPTFGHSTSSLPSPGRCPKWFRSRFITTQKPRYVVCDDLLPFSMRLKSKIVSISAQRSLGGHKSSPVPDIKLNNGLIKVPFAGWSGRLEI</sequence>
<feature type="region of interest" description="Disordered" evidence="1">
    <location>
        <begin position="1"/>
        <end position="20"/>
    </location>
</feature>
<accession>A0A0C3DHI2</accession>
<dbReference type="Proteomes" id="UP000053989">
    <property type="component" value="Unassembled WGS sequence"/>
</dbReference>
<reference evidence="3" key="2">
    <citation type="submission" date="2015-01" db="EMBL/GenBank/DDBJ databases">
        <title>Evolutionary Origins and Diversification of the Mycorrhizal Mutualists.</title>
        <authorList>
            <consortium name="DOE Joint Genome Institute"/>
            <consortium name="Mycorrhizal Genomics Consortium"/>
            <person name="Kohler A."/>
            <person name="Kuo A."/>
            <person name="Nagy L.G."/>
            <person name="Floudas D."/>
            <person name="Copeland A."/>
            <person name="Barry K.W."/>
            <person name="Cichocki N."/>
            <person name="Veneault-Fourrey C."/>
            <person name="LaButti K."/>
            <person name="Lindquist E.A."/>
            <person name="Lipzen A."/>
            <person name="Lundell T."/>
            <person name="Morin E."/>
            <person name="Murat C."/>
            <person name="Riley R."/>
            <person name="Ohm R."/>
            <person name="Sun H."/>
            <person name="Tunlid A."/>
            <person name="Henrissat B."/>
            <person name="Grigoriev I.V."/>
            <person name="Hibbett D.S."/>
            <person name="Martin F."/>
        </authorList>
    </citation>
    <scope>NUCLEOTIDE SEQUENCE [LARGE SCALE GENOMIC DNA]</scope>
    <source>
        <strain evidence="3">Foug A</strain>
    </source>
</reference>
<organism evidence="2 3">
    <name type="scientific">Scleroderma citrinum Foug A</name>
    <dbReference type="NCBI Taxonomy" id="1036808"/>
    <lineage>
        <taxon>Eukaryota</taxon>
        <taxon>Fungi</taxon>
        <taxon>Dikarya</taxon>
        <taxon>Basidiomycota</taxon>
        <taxon>Agaricomycotina</taxon>
        <taxon>Agaricomycetes</taxon>
        <taxon>Agaricomycetidae</taxon>
        <taxon>Boletales</taxon>
        <taxon>Sclerodermatineae</taxon>
        <taxon>Sclerodermataceae</taxon>
        <taxon>Scleroderma</taxon>
    </lineage>
</organism>
<dbReference type="AlphaFoldDB" id="A0A0C3DHI2"/>
<gene>
    <name evidence="2" type="ORF">SCLCIDRAFT_971538</name>
</gene>
<evidence type="ECO:0000313" key="2">
    <source>
        <dbReference type="EMBL" id="KIM60135.1"/>
    </source>
</evidence>
<evidence type="ECO:0000313" key="3">
    <source>
        <dbReference type="Proteomes" id="UP000053989"/>
    </source>
</evidence>
<dbReference type="EMBL" id="KN822066">
    <property type="protein sequence ID" value="KIM60135.1"/>
    <property type="molecule type" value="Genomic_DNA"/>
</dbReference>
<proteinExistence type="predicted"/>
<protein>
    <submittedName>
        <fullName evidence="2">Uncharacterized protein</fullName>
    </submittedName>
</protein>
<dbReference type="HOGENOM" id="CLU_2387485_0_0_1"/>
<reference evidence="2 3" key="1">
    <citation type="submission" date="2014-04" db="EMBL/GenBank/DDBJ databases">
        <authorList>
            <consortium name="DOE Joint Genome Institute"/>
            <person name="Kuo A."/>
            <person name="Kohler A."/>
            <person name="Nagy L.G."/>
            <person name="Floudas D."/>
            <person name="Copeland A."/>
            <person name="Barry K.W."/>
            <person name="Cichocki N."/>
            <person name="Veneault-Fourrey C."/>
            <person name="LaButti K."/>
            <person name="Lindquist E.A."/>
            <person name="Lipzen A."/>
            <person name="Lundell T."/>
            <person name="Morin E."/>
            <person name="Murat C."/>
            <person name="Sun H."/>
            <person name="Tunlid A."/>
            <person name="Henrissat B."/>
            <person name="Grigoriev I.V."/>
            <person name="Hibbett D.S."/>
            <person name="Martin F."/>
            <person name="Nordberg H.P."/>
            <person name="Cantor M.N."/>
            <person name="Hua S.X."/>
        </authorList>
    </citation>
    <scope>NUCLEOTIDE SEQUENCE [LARGE SCALE GENOMIC DNA]</scope>
    <source>
        <strain evidence="2 3">Foug A</strain>
    </source>
</reference>
<feature type="compositionally biased region" description="Polar residues" evidence="1">
    <location>
        <begin position="1"/>
        <end position="16"/>
    </location>
</feature>